<sequence length="224" mass="25644">MHPYLPHLLSDIEALINDPPPAPYYEVPPHLEDMPDMAELALSPFTTLEALTGISYEEFPPSFELTYEDWPALADAFKRLFIALNIDIIDLPDNFPDDAFIDQIIFHWDDTIQYLPLGGFEMEWCTGDNETCPYGDDCFLCGPDAPEPEDDEMPEPFIGGFFNDDGTRIDPLKIPIPDLCLRCRNYLSDDWEDNILCTLNRNDQKDSDEFECGAFEENEENDCP</sequence>
<dbReference type="AlphaFoldDB" id="A0A0S7C4Z2"/>
<organism evidence="1">
    <name type="scientific">Lentimicrobium saccharophilum</name>
    <dbReference type="NCBI Taxonomy" id="1678841"/>
    <lineage>
        <taxon>Bacteria</taxon>
        <taxon>Pseudomonadati</taxon>
        <taxon>Bacteroidota</taxon>
        <taxon>Bacteroidia</taxon>
        <taxon>Bacteroidales</taxon>
        <taxon>Lentimicrobiaceae</taxon>
        <taxon>Lentimicrobium</taxon>
    </lineage>
</organism>
<name>A0A0S7C4Z2_9BACT</name>
<evidence type="ECO:0000313" key="1">
    <source>
        <dbReference type="EMBL" id="GAP44184.1"/>
    </source>
</evidence>
<reference evidence="1" key="1">
    <citation type="journal article" date="2015" name="Genome Announc.">
        <title>Draft Genome Sequence of Bacteroidales Strain TBC1, a Novel Isolate from a Methanogenic Wastewater Treatment System.</title>
        <authorList>
            <person name="Tourlousse D.M."/>
            <person name="Matsuura N."/>
            <person name="Sun L."/>
            <person name="Toyonaga M."/>
            <person name="Kuroda K."/>
            <person name="Ohashi A."/>
            <person name="Cruz R."/>
            <person name="Yamaguchi T."/>
            <person name="Sekiguchi Y."/>
        </authorList>
    </citation>
    <scope>NUCLEOTIDE SEQUENCE [LARGE SCALE GENOMIC DNA]</scope>
    <source>
        <strain evidence="1">TBC1</strain>
    </source>
</reference>
<protein>
    <submittedName>
        <fullName evidence="1">Uncharacterized protein</fullName>
    </submittedName>
</protein>
<gene>
    <name evidence="1" type="ORF">TBC1_112348</name>
</gene>
<proteinExistence type="predicted"/>
<dbReference type="OrthoDB" id="961309at2"/>
<dbReference type="EMBL" id="DF968182">
    <property type="protein sequence ID" value="GAP44184.1"/>
    <property type="molecule type" value="Genomic_DNA"/>
</dbReference>
<dbReference type="STRING" id="1678841.TBC1_112348"/>
<dbReference type="RefSeq" id="WP_062042538.1">
    <property type="nucleotide sequence ID" value="NZ_DF968182.1"/>
</dbReference>
<evidence type="ECO:0000313" key="2">
    <source>
        <dbReference type="Proteomes" id="UP000053091"/>
    </source>
</evidence>
<accession>A0A0S7C4Z2</accession>
<keyword evidence="2" id="KW-1185">Reference proteome</keyword>
<dbReference type="Proteomes" id="UP000053091">
    <property type="component" value="Unassembled WGS sequence"/>
</dbReference>